<dbReference type="InterPro" id="IPR011010">
    <property type="entry name" value="DNA_brk_join_enz"/>
</dbReference>
<sequence>MARSKLAKKQKSKVGQAPALSARDWQRWVKYVLEHHTTQMAVLIEFTGLFALRCGEACALKVSDLLLQANPPQLRIRKTKGAGKSPGSIPITPEKVEYIQKLQDEGLVWKRMGKNRHGSWNVMDTYKIPDKGHLFPSKKRKRKEKNKPITYHGVWSAVNKLGKGFAKKYPGNDFEKIRSHSGRATAITSMMGQGVSLPMSMKFARRKPGSMRVHLGYGQLTCMDVYQAVSCASPTQPVGPVTVQGPSPGGFLNGITLKNLVEWHEGNKLTAQEFSRAKQLMLGS</sequence>
<evidence type="ECO:0000313" key="4">
    <source>
        <dbReference type="Proteomes" id="UP001642464"/>
    </source>
</evidence>
<dbReference type="EMBL" id="CAXAMM010003738">
    <property type="protein sequence ID" value="CAK9001063.1"/>
    <property type="molecule type" value="Genomic_DNA"/>
</dbReference>
<dbReference type="Gene3D" id="1.10.443.10">
    <property type="entry name" value="Intergrase catalytic core"/>
    <property type="match status" value="1"/>
</dbReference>
<comment type="caution">
    <text evidence="3">The sequence shown here is derived from an EMBL/GenBank/DDBJ whole genome shotgun (WGS) entry which is preliminary data.</text>
</comment>
<dbReference type="InterPro" id="IPR002104">
    <property type="entry name" value="Integrase_catalytic"/>
</dbReference>
<keyword evidence="1" id="KW-0233">DNA recombination</keyword>
<protein>
    <recommendedName>
        <fullName evidence="2">Tyr recombinase domain-containing protein</fullName>
    </recommendedName>
</protein>
<dbReference type="InterPro" id="IPR013762">
    <property type="entry name" value="Integrase-like_cat_sf"/>
</dbReference>
<accession>A0ABP0IFE0</accession>
<dbReference type="SUPFAM" id="SSF56349">
    <property type="entry name" value="DNA breaking-rejoining enzymes"/>
    <property type="match status" value="1"/>
</dbReference>
<feature type="domain" description="Tyr recombinase" evidence="2">
    <location>
        <begin position="15"/>
        <end position="239"/>
    </location>
</feature>
<evidence type="ECO:0000256" key="1">
    <source>
        <dbReference type="ARBA" id="ARBA00023172"/>
    </source>
</evidence>
<dbReference type="Proteomes" id="UP001642464">
    <property type="component" value="Unassembled WGS sequence"/>
</dbReference>
<keyword evidence="4" id="KW-1185">Reference proteome</keyword>
<dbReference type="CDD" id="cd00397">
    <property type="entry name" value="DNA_BRE_C"/>
    <property type="match status" value="1"/>
</dbReference>
<reference evidence="3 4" key="1">
    <citation type="submission" date="2024-02" db="EMBL/GenBank/DDBJ databases">
        <authorList>
            <person name="Chen Y."/>
            <person name="Shah S."/>
            <person name="Dougan E. K."/>
            <person name="Thang M."/>
            <person name="Chan C."/>
        </authorList>
    </citation>
    <scope>NUCLEOTIDE SEQUENCE [LARGE SCALE GENOMIC DNA]</scope>
</reference>
<evidence type="ECO:0000259" key="2">
    <source>
        <dbReference type="PROSITE" id="PS51898"/>
    </source>
</evidence>
<organism evidence="3 4">
    <name type="scientific">Durusdinium trenchii</name>
    <dbReference type="NCBI Taxonomy" id="1381693"/>
    <lineage>
        <taxon>Eukaryota</taxon>
        <taxon>Sar</taxon>
        <taxon>Alveolata</taxon>
        <taxon>Dinophyceae</taxon>
        <taxon>Suessiales</taxon>
        <taxon>Symbiodiniaceae</taxon>
        <taxon>Durusdinium</taxon>
    </lineage>
</organism>
<dbReference type="PROSITE" id="PS51898">
    <property type="entry name" value="TYR_RECOMBINASE"/>
    <property type="match status" value="1"/>
</dbReference>
<proteinExistence type="predicted"/>
<evidence type="ECO:0000313" key="3">
    <source>
        <dbReference type="EMBL" id="CAK9001063.1"/>
    </source>
</evidence>
<dbReference type="Pfam" id="PF00589">
    <property type="entry name" value="Phage_integrase"/>
    <property type="match status" value="1"/>
</dbReference>
<gene>
    <name evidence="3" type="ORF">SCF082_LOCUS6766</name>
</gene>
<name>A0ABP0IFE0_9DINO</name>